<dbReference type="PANTHER" id="PTHR42734:SF7">
    <property type="entry name" value="ATP-BINDING COMPONENT OF ABC TRANSPORTER-RELATED"/>
    <property type="match status" value="1"/>
</dbReference>
<reference evidence="5 6" key="1">
    <citation type="submission" date="2024-03" db="EMBL/GenBank/DDBJ databases">
        <title>Human intestinal bacterial collection.</title>
        <authorList>
            <person name="Pauvert C."/>
            <person name="Hitch T.C.A."/>
            <person name="Clavel T."/>
        </authorList>
    </citation>
    <scope>NUCLEOTIDE SEQUENCE [LARGE SCALE GENOMIC DNA]</scope>
    <source>
        <strain evidence="5 6">CLA-JM-H44</strain>
    </source>
</reference>
<evidence type="ECO:0000259" key="4">
    <source>
        <dbReference type="PROSITE" id="PS50893"/>
    </source>
</evidence>
<evidence type="ECO:0000256" key="2">
    <source>
        <dbReference type="ARBA" id="ARBA00022741"/>
    </source>
</evidence>
<keyword evidence="6" id="KW-1185">Reference proteome</keyword>
<dbReference type="Gene3D" id="3.40.50.300">
    <property type="entry name" value="P-loop containing nucleotide triphosphate hydrolases"/>
    <property type="match status" value="1"/>
</dbReference>
<keyword evidence="1" id="KW-0813">Transport</keyword>
<dbReference type="EMBL" id="JBBMFD010000004">
    <property type="protein sequence ID" value="MEQ2440000.1"/>
    <property type="molecule type" value="Genomic_DNA"/>
</dbReference>
<feature type="domain" description="ABC transporter" evidence="4">
    <location>
        <begin position="10"/>
        <end position="241"/>
    </location>
</feature>
<comment type="caution">
    <text evidence="5">The sequence shown here is derived from an EMBL/GenBank/DDBJ whole genome shotgun (WGS) entry which is preliminary data.</text>
</comment>
<name>A0ABV1DY70_9FIRM</name>
<dbReference type="InterPro" id="IPR017871">
    <property type="entry name" value="ABC_transporter-like_CS"/>
</dbReference>
<evidence type="ECO:0000313" key="6">
    <source>
        <dbReference type="Proteomes" id="UP001489509"/>
    </source>
</evidence>
<accession>A0ABV1DY70</accession>
<gene>
    <name evidence="5" type="ORF">WMO26_04080</name>
</gene>
<proteinExistence type="predicted"/>
<sequence length="246" mass="27471">MRHVKGSCCTTIKNIGVSSGKTQILHDVSFHLHCGELTVIIGPNGAGKTTLLKALLGELRHTGSIQFHDPSGEERRIRIGYVPQKLDLDPNSPVSVYDFFAAMISRRPVFLSKGRFLHQKIGEYLAEFEMDDKLDRRLCDLSGGELQRVLLAVATHPAPELLILDEPVSGIDSNGMSVFYEKLGALKRERDMAILMVSHDLHYVAQYADKMLLLDQTVLSMGTPKEVMASDAFKREFNVFVEAEDR</sequence>
<dbReference type="Pfam" id="PF00005">
    <property type="entry name" value="ABC_tran"/>
    <property type="match status" value="1"/>
</dbReference>
<dbReference type="PROSITE" id="PS00211">
    <property type="entry name" value="ABC_TRANSPORTER_1"/>
    <property type="match status" value="1"/>
</dbReference>
<evidence type="ECO:0000256" key="1">
    <source>
        <dbReference type="ARBA" id="ARBA00022448"/>
    </source>
</evidence>
<evidence type="ECO:0000313" key="5">
    <source>
        <dbReference type="EMBL" id="MEQ2440000.1"/>
    </source>
</evidence>
<keyword evidence="3 5" id="KW-0067">ATP-binding</keyword>
<dbReference type="Proteomes" id="UP001489509">
    <property type="component" value="Unassembled WGS sequence"/>
</dbReference>
<dbReference type="InterPro" id="IPR003593">
    <property type="entry name" value="AAA+_ATPase"/>
</dbReference>
<dbReference type="SMART" id="SM00382">
    <property type="entry name" value="AAA"/>
    <property type="match status" value="1"/>
</dbReference>
<dbReference type="PROSITE" id="PS50893">
    <property type="entry name" value="ABC_TRANSPORTER_2"/>
    <property type="match status" value="1"/>
</dbReference>
<keyword evidence="2" id="KW-0547">Nucleotide-binding</keyword>
<dbReference type="RefSeq" id="WP_349218327.1">
    <property type="nucleotide sequence ID" value="NZ_JBBMFD010000004.1"/>
</dbReference>
<dbReference type="InterPro" id="IPR003439">
    <property type="entry name" value="ABC_transporter-like_ATP-bd"/>
</dbReference>
<organism evidence="5 6">
    <name type="scientific">Solibaculum intestinale</name>
    <dbReference type="NCBI Taxonomy" id="3133165"/>
    <lineage>
        <taxon>Bacteria</taxon>
        <taxon>Bacillati</taxon>
        <taxon>Bacillota</taxon>
        <taxon>Clostridia</taxon>
        <taxon>Eubacteriales</taxon>
        <taxon>Oscillospiraceae</taxon>
        <taxon>Solibaculum</taxon>
    </lineage>
</organism>
<dbReference type="InterPro" id="IPR027417">
    <property type="entry name" value="P-loop_NTPase"/>
</dbReference>
<dbReference type="PANTHER" id="PTHR42734">
    <property type="entry name" value="METAL TRANSPORT SYSTEM ATP-BINDING PROTEIN TM_0124-RELATED"/>
    <property type="match status" value="1"/>
</dbReference>
<dbReference type="InterPro" id="IPR050153">
    <property type="entry name" value="Metal_Ion_Import_ABC"/>
</dbReference>
<dbReference type="SUPFAM" id="SSF52540">
    <property type="entry name" value="P-loop containing nucleoside triphosphate hydrolases"/>
    <property type="match status" value="1"/>
</dbReference>
<evidence type="ECO:0000256" key="3">
    <source>
        <dbReference type="ARBA" id="ARBA00022840"/>
    </source>
</evidence>
<protein>
    <submittedName>
        <fullName evidence="5">Metal ABC transporter ATP-binding protein</fullName>
    </submittedName>
</protein>
<dbReference type="GO" id="GO:0005524">
    <property type="term" value="F:ATP binding"/>
    <property type="evidence" value="ECO:0007669"/>
    <property type="project" value="UniProtKB-KW"/>
</dbReference>